<feature type="transmembrane region" description="Helical" evidence="3">
    <location>
        <begin position="229"/>
        <end position="248"/>
    </location>
</feature>
<gene>
    <name evidence="5" type="ORF">ABH309_13955</name>
</gene>
<evidence type="ECO:0000256" key="3">
    <source>
        <dbReference type="SAM" id="Phobius"/>
    </source>
</evidence>
<keyword evidence="6" id="KW-1185">Reference proteome</keyword>
<dbReference type="GeneID" id="97480213"/>
<dbReference type="PANTHER" id="PTHR32089:SF112">
    <property type="entry name" value="LYSOZYME-LIKE PROTEIN-RELATED"/>
    <property type="match status" value="1"/>
</dbReference>
<evidence type="ECO:0000313" key="5">
    <source>
        <dbReference type="EMBL" id="MEO3955558.1"/>
    </source>
</evidence>
<keyword evidence="3" id="KW-1133">Transmembrane helix</keyword>
<accession>A0ABV0H943</accession>
<sequence>MNNFRGNVVINGLLVLIVLTFIGVVYTFISMRQAVDSMSAASDNRYHSYLLASELRQSSDDLTRLGRTYVVTGDPSYEQQYNRVLDIRNGKAPRPQEYNRIYWDFVAAGQDKPRPDGETVPLQSLMKQAGFTDDEFAKLKEAQANSDGLVNLEVRAMNAVKGKFADAQGNYTVNGQPDMELARKLVHSKEYHQYKAKIMKPIDDFFVLLDQRTNTALQQARDRLSNAQLVFLVTIILLVGEILFLILLGRRQLNVQLGGTVSEIEQVLQEIASGNLTVAVPNAPEHSALGQIGVMNQRLRRLIGEVNNNAGELVSAVGSLHQTTNRISSDADQVNQAISSNAATIEQITVSVTHVADTTSDANAIISQANDSAERGRHAMQQVSAEVGKLSQAMATLGDTLHSLGKHSEEISSIVGVIKDIADQTNLLALNAAIEAARAGEQGRGFAVVADEVRKLAERTAQATTEITTMTQGMQQQTAGTVSSMQQARSTVDQSVDLAQSAANEIENIGGLMGQVVETFAQITHATREQSTAVGNIAHTTEHINGMTRSTSEVAQSASSTLDELNQRASKLKNVVERFHI</sequence>
<evidence type="ECO:0000259" key="4">
    <source>
        <dbReference type="PROSITE" id="PS50111"/>
    </source>
</evidence>
<proteinExistence type="predicted"/>
<dbReference type="SMART" id="SM00283">
    <property type="entry name" value="MA"/>
    <property type="match status" value="1"/>
</dbReference>
<dbReference type="PROSITE" id="PS50111">
    <property type="entry name" value="CHEMOTAXIS_TRANSDUC_2"/>
    <property type="match status" value="1"/>
</dbReference>
<comment type="caution">
    <text evidence="5">The sequence shown here is derived from an EMBL/GenBank/DDBJ whole genome shotgun (WGS) entry which is preliminary data.</text>
</comment>
<dbReference type="Proteomes" id="UP001438292">
    <property type="component" value="Unassembled WGS sequence"/>
</dbReference>
<dbReference type="InterPro" id="IPR004089">
    <property type="entry name" value="MCPsignal_dom"/>
</dbReference>
<keyword evidence="3" id="KW-0472">Membrane</keyword>
<dbReference type="PANTHER" id="PTHR32089">
    <property type="entry name" value="METHYL-ACCEPTING CHEMOTAXIS PROTEIN MCPB"/>
    <property type="match status" value="1"/>
</dbReference>
<evidence type="ECO:0000256" key="1">
    <source>
        <dbReference type="ARBA" id="ARBA00023224"/>
    </source>
</evidence>
<protein>
    <submittedName>
        <fullName evidence="5">Methyl-accepting chemotaxis protein</fullName>
    </submittedName>
</protein>
<dbReference type="SUPFAM" id="SSF58104">
    <property type="entry name" value="Methyl-accepting chemotaxis protein (MCP) signaling domain"/>
    <property type="match status" value="1"/>
</dbReference>
<name>A0ABV0H943_9NEIS</name>
<reference evidence="5 6" key="1">
    <citation type="submission" date="2024-05" db="EMBL/GenBank/DDBJ databases">
        <authorList>
            <person name="De Oliveira J.P."/>
            <person name="Noriler S.A."/>
            <person name="De Oliveira A.G."/>
            <person name="Sipoli D.S."/>
        </authorList>
    </citation>
    <scope>NUCLEOTIDE SEQUENCE [LARGE SCALE GENOMIC DNA]</scope>
    <source>
        <strain evidence="5 6">LABIM186</strain>
    </source>
</reference>
<dbReference type="Pfam" id="PF00015">
    <property type="entry name" value="MCPsignal"/>
    <property type="match status" value="1"/>
</dbReference>
<evidence type="ECO:0000313" key="6">
    <source>
        <dbReference type="Proteomes" id="UP001438292"/>
    </source>
</evidence>
<feature type="transmembrane region" description="Helical" evidence="3">
    <location>
        <begin position="6"/>
        <end position="29"/>
    </location>
</feature>
<feature type="domain" description="Methyl-accepting transducer" evidence="4">
    <location>
        <begin position="309"/>
        <end position="545"/>
    </location>
</feature>
<organism evidence="5 6">
    <name type="scientific">Chromobacterium piscinae</name>
    <dbReference type="NCBI Taxonomy" id="686831"/>
    <lineage>
        <taxon>Bacteria</taxon>
        <taxon>Pseudomonadati</taxon>
        <taxon>Pseudomonadota</taxon>
        <taxon>Betaproteobacteria</taxon>
        <taxon>Neisseriales</taxon>
        <taxon>Chromobacteriaceae</taxon>
        <taxon>Chromobacterium</taxon>
    </lineage>
</organism>
<evidence type="ECO:0000256" key="2">
    <source>
        <dbReference type="PROSITE-ProRule" id="PRU00284"/>
    </source>
</evidence>
<keyword evidence="1 2" id="KW-0807">Transducer</keyword>
<dbReference type="RefSeq" id="WP_166438577.1">
    <property type="nucleotide sequence ID" value="NZ_CP197095.1"/>
</dbReference>
<keyword evidence="3" id="KW-0812">Transmembrane</keyword>
<dbReference type="Gene3D" id="1.10.287.950">
    <property type="entry name" value="Methyl-accepting chemotaxis protein"/>
    <property type="match status" value="1"/>
</dbReference>
<dbReference type="EMBL" id="JBDQQU010000013">
    <property type="protein sequence ID" value="MEO3955558.1"/>
    <property type="molecule type" value="Genomic_DNA"/>
</dbReference>
<dbReference type="CDD" id="cd11386">
    <property type="entry name" value="MCP_signal"/>
    <property type="match status" value="1"/>
</dbReference>